<dbReference type="EMBL" id="LXQA010069831">
    <property type="protein sequence ID" value="MCI08661.1"/>
    <property type="molecule type" value="Genomic_DNA"/>
</dbReference>
<proteinExistence type="predicted"/>
<feature type="compositionally biased region" description="Basic and acidic residues" evidence="1">
    <location>
        <begin position="13"/>
        <end position="36"/>
    </location>
</feature>
<name>A0A392P961_9FABA</name>
<feature type="compositionally biased region" description="Polar residues" evidence="1">
    <location>
        <begin position="37"/>
        <end position="52"/>
    </location>
</feature>
<protein>
    <submittedName>
        <fullName evidence="2">Dentin sialophosphoprotein-like</fullName>
    </submittedName>
</protein>
<dbReference type="Proteomes" id="UP000265520">
    <property type="component" value="Unassembled WGS sequence"/>
</dbReference>
<organism evidence="2 3">
    <name type="scientific">Trifolium medium</name>
    <dbReference type="NCBI Taxonomy" id="97028"/>
    <lineage>
        <taxon>Eukaryota</taxon>
        <taxon>Viridiplantae</taxon>
        <taxon>Streptophyta</taxon>
        <taxon>Embryophyta</taxon>
        <taxon>Tracheophyta</taxon>
        <taxon>Spermatophyta</taxon>
        <taxon>Magnoliopsida</taxon>
        <taxon>eudicotyledons</taxon>
        <taxon>Gunneridae</taxon>
        <taxon>Pentapetalae</taxon>
        <taxon>rosids</taxon>
        <taxon>fabids</taxon>
        <taxon>Fabales</taxon>
        <taxon>Fabaceae</taxon>
        <taxon>Papilionoideae</taxon>
        <taxon>50 kb inversion clade</taxon>
        <taxon>NPAAA clade</taxon>
        <taxon>Hologalegina</taxon>
        <taxon>IRL clade</taxon>
        <taxon>Trifolieae</taxon>
        <taxon>Trifolium</taxon>
    </lineage>
</organism>
<evidence type="ECO:0000256" key="1">
    <source>
        <dbReference type="SAM" id="MobiDB-lite"/>
    </source>
</evidence>
<dbReference type="AlphaFoldDB" id="A0A392P961"/>
<feature type="region of interest" description="Disordered" evidence="1">
    <location>
        <begin position="1"/>
        <end position="52"/>
    </location>
</feature>
<reference evidence="2 3" key="1">
    <citation type="journal article" date="2018" name="Front. Plant Sci.">
        <title>Red Clover (Trifolium pratense) and Zigzag Clover (T. medium) - A Picture of Genomic Similarities and Differences.</title>
        <authorList>
            <person name="Dluhosova J."/>
            <person name="Istvanek J."/>
            <person name="Nedelnik J."/>
            <person name="Repkova J."/>
        </authorList>
    </citation>
    <scope>NUCLEOTIDE SEQUENCE [LARGE SCALE GENOMIC DNA]</scope>
    <source>
        <strain evidence="3">cv. 10/8</strain>
        <tissue evidence="2">Leaf</tissue>
    </source>
</reference>
<feature type="non-terminal residue" evidence="2">
    <location>
        <position position="144"/>
    </location>
</feature>
<feature type="region of interest" description="Disordered" evidence="1">
    <location>
        <begin position="119"/>
        <end position="144"/>
    </location>
</feature>
<evidence type="ECO:0000313" key="3">
    <source>
        <dbReference type="Proteomes" id="UP000265520"/>
    </source>
</evidence>
<keyword evidence="3" id="KW-1185">Reference proteome</keyword>
<feature type="compositionally biased region" description="Basic and acidic residues" evidence="1">
    <location>
        <begin position="132"/>
        <end position="144"/>
    </location>
</feature>
<accession>A0A392P961</accession>
<evidence type="ECO:0000313" key="2">
    <source>
        <dbReference type="EMBL" id="MCI08661.1"/>
    </source>
</evidence>
<feature type="compositionally biased region" description="Polar residues" evidence="1">
    <location>
        <begin position="1"/>
        <end position="12"/>
    </location>
</feature>
<sequence length="144" mass="16244">MGKEMGNNNTSAIKEEDNISEADKKNLLEDTSEHANEISQEENQNLSTSLSKDVVENGSNIYSDTTIELGKDGHDADDNVEEKIQTISIAEANDAYEKASWFDSKNTESMIESDYSLEEDTHASEINMENQMHQKSEEEDFKEK</sequence>
<comment type="caution">
    <text evidence="2">The sequence shown here is derived from an EMBL/GenBank/DDBJ whole genome shotgun (WGS) entry which is preliminary data.</text>
</comment>